<sequence length="196" mass="23375">MFYEVNIKDYIPSYLKDIREFELISQVESTKINELTNDMKKNLDNSCIVSMDEESIIRTEIFLNIQPEGNLEQRRQYLLALGRKRDKLNEVTIKSMVMAIMNVDSTVKFYTGSEENSPEHGQGVIQIMVFPSSNQEEFRFEDIERALKPLIPGHIKLNVTRYYSSWRDVMNNFTNWRNIKDTMKNWRELYYYMPQN</sequence>
<dbReference type="STRING" id="318464.IO99_00665"/>
<name>A0A084JID8_9CLOT</name>
<dbReference type="RefSeq" id="WP_035129058.1">
    <property type="nucleotide sequence ID" value="NZ_JPMD01000001.1"/>
</dbReference>
<dbReference type="EMBL" id="JPMD01000001">
    <property type="protein sequence ID" value="KEZ88722.1"/>
    <property type="molecule type" value="Genomic_DNA"/>
</dbReference>
<evidence type="ECO:0000313" key="2">
    <source>
        <dbReference type="Proteomes" id="UP000028542"/>
    </source>
</evidence>
<dbReference type="Proteomes" id="UP000028542">
    <property type="component" value="Unassembled WGS sequence"/>
</dbReference>
<reference evidence="1 2" key="1">
    <citation type="submission" date="2014-07" db="EMBL/GenBank/DDBJ databases">
        <title>Draft genome of Clostridium sulfidigenes 113A isolated from sediments associated with methane hydrate from Krishna Godavari basin.</title>
        <authorList>
            <person name="Honkalas V.S."/>
            <person name="Dabir A.P."/>
            <person name="Arora P."/>
            <person name="Dhakephalkar P.K."/>
        </authorList>
    </citation>
    <scope>NUCLEOTIDE SEQUENCE [LARGE SCALE GENOMIC DNA]</scope>
    <source>
        <strain evidence="1 2">113A</strain>
    </source>
</reference>
<accession>A0A084JID8</accession>
<gene>
    <name evidence="1" type="ORF">IO99_00665</name>
</gene>
<protein>
    <submittedName>
        <fullName evidence="1">Uncharacterized protein</fullName>
    </submittedName>
</protein>
<dbReference type="eggNOG" id="ENOG50341X0">
    <property type="taxonomic scope" value="Bacteria"/>
</dbReference>
<evidence type="ECO:0000313" key="1">
    <source>
        <dbReference type="EMBL" id="KEZ88722.1"/>
    </source>
</evidence>
<comment type="caution">
    <text evidence="1">The sequence shown here is derived from an EMBL/GenBank/DDBJ whole genome shotgun (WGS) entry which is preliminary data.</text>
</comment>
<proteinExistence type="predicted"/>
<organism evidence="1 2">
    <name type="scientific">Clostridium sulfidigenes</name>
    <dbReference type="NCBI Taxonomy" id="318464"/>
    <lineage>
        <taxon>Bacteria</taxon>
        <taxon>Bacillati</taxon>
        <taxon>Bacillota</taxon>
        <taxon>Clostridia</taxon>
        <taxon>Eubacteriales</taxon>
        <taxon>Clostridiaceae</taxon>
        <taxon>Clostridium</taxon>
    </lineage>
</organism>
<dbReference type="AlphaFoldDB" id="A0A084JID8"/>
<keyword evidence="2" id="KW-1185">Reference proteome</keyword>